<reference evidence="8" key="1">
    <citation type="submission" date="2015-07" db="EMBL/GenBank/DDBJ databases">
        <title>Whole genome sequence of an Ensifer adhaerens strain isolated from a cave pool in the Wind Cave National Park.</title>
        <authorList>
            <person name="Eng W.W.H."/>
            <person name="Gan H.M."/>
            <person name="Barton H.A."/>
            <person name="Savka M.A."/>
        </authorList>
    </citation>
    <scope>NUCLEOTIDE SEQUENCE [LARGE SCALE GENOMIC DNA]</scope>
    <source>
        <strain evidence="8">SD006</strain>
    </source>
</reference>
<dbReference type="InterPro" id="IPR039653">
    <property type="entry name" value="Prenyltransferase"/>
</dbReference>
<protein>
    <submittedName>
        <fullName evidence="7">UbiA prenyltransferase</fullName>
    </submittedName>
</protein>
<dbReference type="OrthoDB" id="9803632at2"/>
<dbReference type="PANTHER" id="PTHR11048">
    <property type="entry name" value="PRENYLTRANSFERASES"/>
    <property type="match status" value="1"/>
</dbReference>
<evidence type="ECO:0000256" key="3">
    <source>
        <dbReference type="ARBA" id="ARBA00022692"/>
    </source>
</evidence>
<evidence type="ECO:0000256" key="5">
    <source>
        <dbReference type="ARBA" id="ARBA00023136"/>
    </source>
</evidence>
<feature type="transmembrane region" description="Helical" evidence="6">
    <location>
        <begin position="263"/>
        <end position="286"/>
    </location>
</feature>
<dbReference type="GO" id="GO:0016765">
    <property type="term" value="F:transferase activity, transferring alkyl or aryl (other than methyl) groups"/>
    <property type="evidence" value="ECO:0007669"/>
    <property type="project" value="InterPro"/>
</dbReference>
<evidence type="ECO:0000256" key="6">
    <source>
        <dbReference type="SAM" id="Phobius"/>
    </source>
</evidence>
<keyword evidence="5 6" id="KW-0472">Membrane</keyword>
<evidence type="ECO:0000256" key="1">
    <source>
        <dbReference type="ARBA" id="ARBA00004141"/>
    </source>
</evidence>
<dbReference type="PATRIC" id="fig|106592.7.peg.537"/>
<organism evidence="7 8">
    <name type="scientific">Ensifer adhaerens</name>
    <name type="common">Sinorhizobium morelense</name>
    <dbReference type="NCBI Taxonomy" id="106592"/>
    <lineage>
        <taxon>Bacteria</taxon>
        <taxon>Pseudomonadati</taxon>
        <taxon>Pseudomonadota</taxon>
        <taxon>Alphaproteobacteria</taxon>
        <taxon>Hyphomicrobiales</taxon>
        <taxon>Rhizobiaceae</taxon>
        <taxon>Sinorhizobium/Ensifer group</taxon>
        <taxon>Ensifer</taxon>
    </lineage>
</organism>
<dbReference type="SUPFAM" id="SSF56784">
    <property type="entry name" value="HAD-like"/>
    <property type="match status" value="1"/>
</dbReference>
<dbReference type="PANTHER" id="PTHR11048:SF5">
    <property type="entry name" value="DECAPRENYL-PHOSPHATE PHOSPHORIBOSYLTRANSFERASE"/>
    <property type="match status" value="1"/>
</dbReference>
<accession>A0A0L8C646</accession>
<dbReference type="Pfam" id="PF01040">
    <property type="entry name" value="UbiA"/>
    <property type="match status" value="1"/>
</dbReference>
<keyword evidence="2" id="KW-1003">Cell membrane</keyword>
<dbReference type="Proteomes" id="UP000037425">
    <property type="component" value="Unassembled WGS sequence"/>
</dbReference>
<evidence type="ECO:0000256" key="4">
    <source>
        <dbReference type="ARBA" id="ARBA00022989"/>
    </source>
</evidence>
<evidence type="ECO:0000313" key="8">
    <source>
        <dbReference type="Proteomes" id="UP000037425"/>
    </source>
</evidence>
<feature type="transmembrane region" description="Helical" evidence="6">
    <location>
        <begin position="463"/>
        <end position="479"/>
    </location>
</feature>
<keyword evidence="4 6" id="KW-1133">Transmembrane helix</keyword>
<keyword evidence="3 6" id="KW-0812">Transmembrane</keyword>
<dbReference type="RefSeq" id="WP_053247227.1">
    <property type="nucleotide sequence ID" value="NZ_LGAP01000001.1"/>
</dbReference>
<dbReference type="CDD" id="cd13963">
    <property type="entry name" value="PT_UbiA_2"/>
    <property type="match status" value="1"/>
</dbReference>
<name>A0A0L8C646_ENSAD</name>
<dbReference type="GO" id="GO:0005886">
    <property type="term" value="C:plasma membrane"/>
    <property type="evidence" value="ECO:0007669"/>
    <property type="project" value="TreeGrafter"/>
</dbReference>
<evidence type="ECO:0000313" key="7">
    <source>
        <dbReference type="EMBL" id="KOF22422.1"/>
    </source>
</evidence>
<dbReference type="EMBL" id="LGAP01000001">
    <property type="protein sequence ID" value="KOF22422.1"/>
    <property type="molecule type" value="Genomic_DNA"/>
</dbReference>
<comment type="caution">
    <text evidence="7">The sequence shown here is derived from an EMBL/GenBank/DDBJ whole genome shotgun (WGS) entry which is preliminary data.</text>
</comment>
<keyword evidence="7" id="KW-0808">Transferase</keyword>
<feature type="transmembrane region" description="Helical" evidence="6">
    <location>
        <begin position="422"/>
        <end position="442"/>
    </location>
</feature>
<sequence length="480" mass="52972">MDARTETRQVPLCVDLDGTLLAADTLWEGAAIILLRNPLMLGPMMLWLLKGKARLKHEVALRSGRKAADWPYRQTVLARLAAEQADGRDIVLVTGAAPSVAREVAAHVGLFSSVMHSSEALNLTSSRKRDALVKQFGEGGFDYMGNSRDDIAVFEVSRRAIVVAPDSAAEKWRRNHDAEKLDTGKVSMLAPLKSIRVHQWAKNVLIGVPMILNHEVLHLDALLSVIIAFFAFSFLASAVYVINDLSDLANDRRHAKKRNRPLASGQMSVPTALVLVICLILASLSLTFALPWKFAGVLAFYACATTAYTFVLKRKLLVDVFTLAGLYTTRIVAGAAATGTELSFWLVSFAIFFFLSLALVKRYVELHEFEDKDGGAVPGRGYLAVDFEMVGQAGVASAFTAALVLALYVHSKELQEMYTTPWALWPLCPLVLYMLLRIWMLARRGMLHEDPVVFIMRDWRSQLTMLIGALLILFGAVGPQ</sequence>
<dbReference type="InterPro" id="IPR023214">
    <property type="entry name" value="HAD_sf"/>
</dbReference>
<dbReference type="Gene3D" id="1.10.357.140">
    <property type="entry name" value="UbiA prenyltransferase"/>
    <property type="match status" value="1"/>
</dbReference>
<dbReference type="InterPro" id="IPR044878">
    <property type="entry name" value="UbiA_sf"/>
</dbReference>
<dbReference type="InterPro" id="IPR000537">
    <property type="entry name" value="UbiA_prenyltransferase"/>
</dbReference>
<feature type="transmembrane region" description="Helical" evidence="6">
    <location>
        <begin position="342"/>
        <end position="360"/>
    </location>
</feature>
<feature type="transmembrane region" description="Helical" evidence="6">
    <location>
        <begin position="221"/>
        <end position="242"/>
    </location>
</feature>
<dbReference type="InterPro" id="IPR036412">
    <property type="entry name" value="HAD-like_sf"/>
</dbReference>
<gene>
    <name evidence="7" type="ORF">AC244_02510</name>
</gene>
<feature type="transmembrane region" description="Helical" evidence="6">
    <location>
        <begin position="390"/>
        <end position="410"/>
    </location>
</feature>
<dbReference type="GO" id="GO:0009247">
    <property type="term" value="P:glycolipid biosynthetic process"/>
    <property type="evidence" value="ECO:0007669"/>
    <property type="project" value="TreeGrafter"/>
</dbReference>
<dbReference type="Gene3D" id="3.40.50.1000">
    <property type="entry name" value="HAD superfamily/HAD-like"/>
    <property type="match status" value="1"/>
</dbReference>
<proteinExistence type="predicted"/>
<feature type="transmembrane region" description="Helical" evidence="6">
    <location>
        <begin position="292"/>
        <end position="311"/>
    </location>
</feature>
<dbReference type="AlphaFoldDB" id="A0A0L8C646"/>
<dbReference type="NCBIfam" id="NF006088">
    <property type="entry name" value="PRK08238.1"/>
    <property type="match status" value="1"/>
</dbReference>
<evidence type="ECO:0000256" key="2">
    <source>
        <dbReference type="ARBA" id="ARBA00022475"/>
    </source>
</evidence>
<comment type="subcellular location">
    <subcellularLocation>
        <location evidence="1">Membrane</location>
        <topology evidence="1">Multi-pass membrane protein</topology>
    </subcellularLocation>
</comment>